<dbReference type="Gene3D" id="3.30.1360.120">
    <property type="entry name" value="Probable tRNA modification gtpase trme, domain 1"/>
    <property type="match status" value="1"/>
</dbReference>
<name>A0ABT1MLV1_9RHOB</name>
<dbReference type="Proteomes" id="UP001203945">
    <property type="component" value="Unassembled WGS sequence"/>
</dbReference>
<geneLocation type="plasmid" evidence="1">
    <name>unnamed1</name>
</geneLocation>
<comment type="caution">
    <text evidence="1">The sequence shown here is derived from an EMBL/GenBank/DDBJ whole genome shotgun (WGS) entry which is preliminary data.</text>
</comment>
<proteinExistence type="predicted"/>
<dbReference type="InterPro" id="IPR027266">
    <property type="entry name" value="TrmE/GcvT-like"/>
</dbReference>
<accession>A0ABT1MLV1</accession>
<dbReference type="Pfam" id="PF04268">
    <property type="entry name" value="SoxG"/>
    <property type="match status" value="1"/>
</dbReference>
<gene>
    <name evidence="1" type="ORF">MLD63_01295</name>
</gene>
<dbReference type="SUPFAM" id="SSF103025">
    <property type="entry name" value="Folate-binding domain"/>
    <property type="match status" value="1"/>
</dbReference>
<dbReference type="Gene3D" id="3.30.70.1520">
    <property type="entry name" value="Heterotetrameric sarcosine oxidase"/>
    <property type="match status" value="1"/>
</dbReference>
<dbReference type="RefSeq" id="WP_255328029.1">
    <property type="nucleotide sequence ID" value="NZ_JAKZEU010000001.1"/>
</dbReference>
<keyword evidence="1" id="KW-0614">Plasmid</keyword>
<organism evidence="1 2">
    <name type="scientific">Paracoccus albicereus</name>
    <dbReference type="NCBI Taxonomy" id="2922394"/>
    <lineage>
        <taxon>Bacteria</taxon>
        <taxon>Pseudomonadati</taxon>
        <taxon>Pseudomonadota</taxon>
        <taxon>Alphaproteobacteria</taxon>
        <taxon>Rhodobacterales</taxon>
        <taxon>Paracoccaceae</taxon>
        <taxon>Paracoccus</taxon>
    </lineage>
</organism>
<protein>
    <submittedName>
        <fullName evidence="1">Sarcosine oxidase subunit gamma</fullName>
    </submittedName>
</protein>
<keyword evidence="2" id="KW-1185">Reference proteome</keyword>
<evidence type="ECO:0000313" key="1">
    <source>
        <dbReference type="EMBL" id="MCQ0969069.1"/>
    </source>
</evidence>
<reference evidence="1 2" key="1">
    <citation type="submission" date="2022-03" db="EMBL/GenBank/DDBJ databases">
        <authorList>
            <person name="He Y."/>
        </authorList>
    </citation>
    <scope>NUCLEOTIDE SEQUENCE [LARGE SCALE GENOMIC DNA]</scope>
    <source>
        <strain evidence="1 2">TK19116</strain>
        <plasmid evidence="1">unnamed1</plasmid>
    </source>
</reference>
<sequence length="176" mass="18962">MAETLATIRRAAPCAMISIRADLGRAGDALAEATGLAMPEQVRIVTDGSRALGWMSPDELLLIGPLDARNEMRDACDQALAGEHGLVLDVSDMRVMFAIEGPRADDVIRKLCPVDLDAMPQDGMRRTRAAQVGVAIWREGDGGGRGWRLICFRSVADYVETILRNAAIPGAHLAPR</sequence>
<dbReference type="EMBL" id="JAKZEU010000001">
    <property type="protein sequence ID" value="MCQ0969069.1"/>
    <property type="molecule type" value="Genomic_DNA"/>
</dbReference>
<dbReference type="InterPro" id="IPR007375">
    <property type="entry name" value="SoxG"/>
</dbReference>
<evidence type="ECO:0000313" key="2">
    <source>
        <dbReference type="Proteomes" id="UP001203945"/>
    </source>
</evidence>